<evidence type="ECO:0000259" key="11">
    <source>
        <dbReference type="PROSITE" id="PS52039"/>
    </source>
</evidence>
<dbReference type="EC" id="5.6.2.1" evidence="8"/>
<evidence type="ECO:0000259" key="10">
    <source>
        <dbReference type="PROSITE" id="PS50880"/>
    </source>
</evidence>
<feature type="region of interest" description="Disordered" evidence="9">
    <location>
        <begin position="705"/>
        <end position="726"/>
    </location>
</feature>
<evidence type="ECO:0000256" key="4">
    <source>
        <dbReference type="ARBA" id="ARBA00022842"/>
    </source>
</evidence>
<reference evidence="13" key="2">
    <citation type="submission" date="2015-04" db="EMBL/GenBank/DDBJ databases">
        <title>A butyrogenic pathway from the amino acid lysine in a human gut commensal.</title>
        <authorList>
            <person name="de Vos W.M."/>
            <person name="Bui N.T.P."/>
            <person name="Plugge C.M."/>
            <person name="Ritari J."/>
        </authorList>
    </citation>
    <scope>NUCLEOTIDE SEQUENCE [LARGE SCALE GENOMIC DNA]</scope>
    <source>
        <strain evidence="13">AF211</strain>
    </source>
</reference>
<feature type="site" description="Interaction with DNA" evidence="8">
    <location>
        <position position="311"/>
    </location>
</feature>
<evidence type="ECO:0000313" key="12">
    <source>
        <dbReference type="EMBL" id="ALP94840.1"/>
    </source>
</evidence>
<feature type="region of interest" description="Disordered" evidence="9">
    <location>
        <begin position="442"/>
        <end position="461"/>
    </location>
</feature>
<dbReference type="EMBL" id="CP011307">
    <property type="protein sequence ID" value="ALP94840.1"/>
    <property type="molecule type" value="Genomic_DNA"/>
</dbReference>
<proteinExistence type="inferred from homology"/>
<evidence type="ECO:0000256" key="2">
    <source>
        <dbReference type="ARBA" id="ARBA00009446"/>
    </source>
</evidence>
<dbReference type="Pfam" id="PF01751">
    <property type="entry name" value="Toprim"/>
    <property type="match status" value="1"/>
</dbReference>
<organism evidence="12 13">
    <name type="scientific">Intestinimonas butyriciproducens</name>
    <dbReference type="NCBI Taxonomy" id="1297617"/>
    <lineage>
        <taxon>Bacteria</taxon>
        <taxon>Bacillati</taxon>
        <taxon>Bacillota</taxon>
        <taxon>Clostridia</taxon>
        <taxon>Eubacteriales</taxon>
        <taxon>Intestinimonas</taxon>
    </lineage>
</organism>
<dbReference type="InterPro" id="IPR005738">
    <property type="entry name" value="TopoIII"/>
</dbReference>
<reference evidence="12 13" key="1">
    <citation type="journal article" date="2015" name="Nat. Commun.">
        <title>Production of butyrate from lysine and the Amadori product fructoselysine by a human gut commensal.</title>
        <authorList>
            <person name="Bui T.P."/>
            <person name="Ritari J."/>
            <person name="Boeren S."/>
            <person name="de Waard P."/>
            <person name="Plugge C.M."/>
            <person name="de Vos W.M."/>
        </authorList>
    </citation>
    <scope>NUCLEOTIDE SEQUENCE [LARGE SCALE GENOMIC DNA]</scope>
    <source>
        <strain evidence="12 13">AF211</strain>
    </source>
</reference>
<dbReference type="InterPro" id="IPR013824">
    <property type="entry name" value="Topo_IA_cen_sub1"/>
</dbReference>
<dbReference type="Gene3D" id="2.70.20.10">
    <property type="entry name" value="Topoisomerase I, domain 3"/>
    <property type="match status" value="1"/>
</dbReference>
<feature type="site" description="Interaction with DNA" evidence="8">
    <location>
        <position position="176"/>
    </location>
</feature>
<dbReference type="HAMAP" id="MF_00953">
    <property type="entry name" value="Topoisom_3_prok"/>
    <property type="match status" value="1"/>
</dbReference>
<dbReference type="RefSeq" id="WP_058118177.1">
    <property type="nucleotide sequence ID" value="NZ_CP011307.1"/>
</dbReference>
<dbReference type="PROSITE" id="PS50880">
    <property type="entry name" value="TOPRIM"/>
    <property type="match status" value="1"/>
</dbReference>
<dbReference type="InterPro" id="IPR000380">
    <property type="entry name" value="Topo_IA"/>
</dbReference>
<keyword evidence="3 8" id="KW-0479">Metal-binding</keyword>
<dbReference type="GO" id="GO:0003677">
    <property type="term" value="F:DNA binding"/>
    <property type="evidence" value="ECO:0007669"/>
    <property type="project" value="UniProtKB-KW"/>
</dbReference>
<evidence type="ECO:0000256" key="3">
    <source>
        <dbReference type="ARBA" id="ARBA00022723"/>
    </source>
</evidence>
<dbReference type="Proteomes" id="UP000064844">
    <property type="component" value="Chromosome"/>
</dbReference>
<feature type="active site" description="O-(5'-phospho-DNA)-tyrosine intermediate" evidence="8">
    <location>
        <position position="309"/>
    </location>
</feature>
<comment type="function">
    <text evidence="8">Releases the supercoiling and torsional tension of DNA, which is introduced during the DNA replication and transcription, by transiently cleaving and rejoining one strand of the DNA duplex. Introduces a single-strand break via transesterification at a target site in duplex DNA. The scissile phosphodiester is attacked by the catalytic tyrosine of the enzyme, resulting in the formation of a DNA-(5'-phosphotyrosyl)-enzyme intermediate and the expulsion of a 3'-OH DNA strand. The free DNA strand then undergoes passage around the unbroken strand, thus removing DNA supercoils. Finally, in the religation step, the DNA 3'-OH attacks the covalent intermediate to expel the active-site tyrosine and restore the DNA phosphodiester backbone.</text>
</comment>
<dbReference type="Gene3D" id="1.10.460.10">
    <property type="entry name" value="Topoisomerase I, domain 2"/>
    <property type="match status" value="1"/>
</dbReference>
<dbReference type="SMART" id="SM00436">
    <property type="entry name" value="TOP1Bc"/>
    <property type="match status" value="1"/>
</dbReference>
<dbReference type="InterPro" id="IPR003601">
    <property type="entry name" value="Topo_IA_2"/>
</dbReference>
<evidence type="ECO:0000256" key="1">
    <source>
        <dbReference type="ARBA" id="ARBA00000213"/>
    </source>
</evidence>
<dbReference type="GO" id="GO:0003917">
    <property type="term" value="F:DNA topoisomerase type I (single strand cut, ATP-independent) activity"/>
    <property type="evidence" value="ECO:0007669"/>
    <property type="project" value="UniProtKB-UniRule"/>
</dbReference>
<keyword evidence="5 8" id="KW-0799">Topoisomerase</keyword>
<dbReference type="STRING" id="1297617.IB211_02449c"/>
<dbReference type="InterPro" id="IPR006171">
    <property type="entry name" value="TOPRIM_dom"/>
</dbReference>
<dbReference type="PATRIC" id="fig|1297617.4.peg.2520"/>
<evidence type="ECO:0000256" key="9">
    <source>
        <dbReference type="SAM" id="MobiDB-lite"/>
    </source>
</evidence>
<dbReference type="GO" id="GO:0043597">
    <property type="term" value="C:cytoplasmic replication fork"/>
    <property type="evidence" value="ECO:0007669"/>
    <property type="project" value="TreeGrafter"/>
</dbReference>
<feature type="binding site" evidence="8">
    <location>
        <position position="105"/>
    </location>
    <ligand>
        <name>Mg(2+)</name>
        <dbReference type="ChEBI" id="CHEBI:18420"/>
        <note>catalytic</note>
    </ligand>
</feature>
<keyword evidence="7 8" id="KW-0413">Isomerase</keyword>
<dbReference type="InterPro" id="IPR023406">
    <property type="entry name" value="Topo_IA_AS"/>
</dbReference>
<dbReference type="PRINTS" id="PR00417">
    <property type="entry name" value="PRTPISMRASEI"/>
</dbReference>
<dbReference type="eggNOG" id="COG0551">
    <property type="taxonomic scope" value="Bacteria"/>
</dbReference>
<dbReference type="CDD" id="cd03362">
    <property type="entry name" value="TOPRIM_TopoIA_TopoIII"/>
    <property type="match status" value="1"/>
</dbReference>
<dbReference type="InterPro" id="IPR003602">
    <property type="entry name" value="Topo_IA_DNA-bd_dom"/>
</dbReference>
<dbReference type="GO" id="GO:0006310">
    <property type="term" value="P:DNA recombination"/>
    <property type="evidence" value="ECO:0007669"/>
    <property type="project" value="TreeGrafter"/>
</dbReference>
<evidence type="ECO:0000256" key="5">
    <source>
        <dbReference type="ARBA" id="ARBA00023029"/>
    </source>
</evidence>
<dbReference type="InterPro" id="IPR034144">
    <property type="entry name" value="TOPRIM_TopoIII"/>
</dbReference>
<keyword evidence="6 8" id="KW-0238">DNA-binding</keyword>
<dbReference type="NCBIfam" id="NF005829">
    <property type="entry name" value="PRK07726.1"/>
    <property type="match status" value="1"/>
</dbReference>
<comment type="similarity">
    <text evidence="2 8">Belongs to the type IA topoisomerase family.</text>
</comment>
<dbReference type="KEGG" id="ibu:IB211_02449c"/>
<evidence type="ECO:0000256" key="6">
    <source>
        <dbReference type="ARBA" id="ARBA00023125"/>
    </source>
</evidence>
<evidence type="ECO:0000313" key="13">
    <source>
        <dbReference type="Proteomes" id="UP000064844"/>
    </source>
</evidence>
<dbReference type="PANTHER" id="PTHR11390:SF21">
    <property type="entry name" value="DNA TOPOISOMERASE 3-ALPHA"/>
    <property type="match status" value="1"/>
</dbReference>
<evidence type="ECO:0000256" key="8">
    <source>
        <dbReference type="HAMAP-Rule" id="MF_00953"/>
    </source>
</evidence>
<feature type="domain" description="Topo IA-type catalytic" evidence="11">
    <location>
        <begin position="153"/>
        <end position="593"/>
    </location>
</feature>
<comment type="catalytic activity">
    <reaction evidence="1 8">
        <text>ATP-independent breakage of single-stranded DNA, followed by passage and rejoining.</text>
        <dbReference type="EC" id="5.6.2.1"/>
    </reaction>
</comment>
<feature type="domain" description="Toprim" evidence="10">
    <location>
        <begin position="3"/>
        <end position="136"/>
    </location>
</feature>
<evidence type="ECO:0000256" key="7">
    <source>
        <dbReference type="ARBA" id="ARBA00023235"/>
    </source>
</evidence>
<name>A0A0S2W655_9FIRM</name>
<keyword evidence="13" id="KW-1185">Reference proteome</keyword>
<dbReference type="InterPro" id="IPR023405">
    <property type="entry name" value="Topo_IA_core_domain"/>
</dbReference>
<dbReference type="PANTHER" id="PTHR11390">
    <property type="entry name" value="PROKARYOTIC DNA TOPOISOMERASE"/>
    <property type="match status" value="1"/>
</dbReference>
<dbReference type="InterPro" id="IPR013825">
    <property type="entry name" value="Topo_IA_cen_sub2"/>
</dbReference>
<feature type="compositionally biased region" description="Basic and acidic residues" evidence="9">
    <location>
        <begin position="716"/>
        <end position="726"/>
    </location>
</feature>
<keyword evidence="4 8" id="KW-0460">Magnesium</keyword>
<dbReference type="Gene3D" id="1.10.290.10">
    <property type="entry name" value="Topoisomerase I, domain 4"/>
    <property type="match status" value="1"/>
</dbReference>
<dbReference type="SMART" id="SM00437">
    <property type="entry name" value="TOP1Ac"/>
    <property type="match status" value="1"/>
</dbReference>
<sequence>MAKTLVLAEKPSVGKELARVLGCRRGGEGCLEGERYIVTWALGHLVELAPPEAYDKAWEKWDLLTLPMLPEHMKTAVIKETGRQFRAVQALMRRGDVQELVIATDAGREGELVARWIMEKAGWNKPAKRLWISSQTDKAIRDGFSHLRPAGEYDDLFHSARARSEADWLVGLNVTRALTCKHGAQLSAGRVQTPTLALIVDREEEIRRFVPQEYFTVQAKCRGFTATWRDRNGQTRTFDRERAEHLCAALQGKHGVLSEVKRTLRQAPPPAAYDLTELQRDANRKYAYSAKETLSLMQSLYERHKLLTYPRTDSRYISDDVVSTLPERLKSVMADEYRDLARAILMKRPLQTRFLVDNARVTDHHAILPTEEQPELFRLSGPERNIYDLVVRRFLAVLLPPCEYEETRLTLTVGGETFTARGKIMKEPGWRAAYGRFLLEEDEEEEGEEREQSLPPLRQGDSVEVLSARVSTGKTAPPKRYTEATLLTAMEHPPTQGMDRAQGKILEETGGLGTPATRADIIEKLFSAFYIERRGRELVPTSKGRQVVELAPADLRSAQLTARWEKRLGDIARGLERESAFVSEMRGYASRLVGEVKTSDAVYSHDNVTREKCPDCGKFLLAVQGKRGKMLVCPDRECGYRRSVTRTTNARCPNCHKKMELRGEGEKQLFACVCGYRERLSDFKKRHAHSAAGKRDVQRFLQNQREEKGTSAMAEQLKKWLEQQEK</sequence>
<comment type="cofactor">
    <cofactor evidence="8">
        <name>Mg(2+)</name>
        <dbReference type="ChEBI" id="CHEBI:18420"/>
    </cofactor>
</comment>
<feature type="binding site" evidence="8">
    <location>
        <position position="9"/>
    </location>
    <ligand>
        <name>Mg(2+)</name>
        <dbReference type="ChEBI" id="CHEBI:18420"/>
        <note>catalytic</note>
    </ligand>
</feature>
<feature type="site" description="Interaction with DNA" evidence="8">
    <location>
        <position position="61"/>
    </location>
</feature>
<dbReference type="GO" id="GO:0000287">
    <property type="term" value="F:magnesium ion binding"/>
    <property type="evidence" value="ECO:0007669"/>
    <property type="project" value="UniProtKB-UniRule"/>
</dbReference>
<dbReference type="InterPro" id="IPR013826">
    <property type="entry name" value="Topo_IA_cen_sub3"/>
</dbReference>
<protein>
    <recommendedName>
        <fullName evidence="8">DNA topoisomerase 3</fullName>
        <ecNumber evidence="8">5.6.2.1</ecNumber>
    </recommendedName>
    <alternativeName>
        <fullName evidence="8">DNA topoisomerase III</fullName>
    </alternativeName>
</protein>
<accession>A0A0S2W655</accession>
<dbReference type="NCBIfam" id="TIGR01056">
    <property type="entry name" value="topB"/>
    <property type="match status" value="1"/>
</dbReference>
<gene>
    <name evidence="8" type="primary">topB</name>
    <name evidence="12" type="ORF">IB211_02449c</name>
</gene>
<dbReference type="GO" id="GO:0006281">
    <property type="term" value="P:DNA repair"/>
    <property type="evidence" value="ECO:0007669"/>
    <property type="project" value="TreeGrafter"/>
</dbReference>
<dbReference type="PROSITE" id="PS00396">
    <property type="entry name" value="TOPO_IA_1"/>
    <property type="match status" value="1"/>
</dbReference>
<dbReference type="InterPro" id="IPR013497">
    <property type="entry name" value="Topo_IA_cen"/>
</dbReference>
<comment type="caution">
    <text evidence="8">Lacks conserved residue(s) required for the propagation of feature annotation.</text>
</comment>
<dbReference type="eggNOG" id="COG0550">
    <property type="taxonomic scope" value="Bacteria"/>
</dbReference>
<dbReference type="PROSITE" id="PS52039">
    <property type="entry name" value="TOPO_IA_2"/>
    <property type="match status" value="1"/>
</dbReference>
<dbReference type="Pfam" id="PF01131">
    <property type="entry name" value="Topoisom_bac"/>
    <property type="match status" value="1"/>
</dbReference>
<dbReference type="SMART" id="SM00493">
    <property type="entry name" value="TOPRIM"/>
    <property type="match status" value="1"/>
</dbReference>
<dbReference type="Gene3D" id="3.40.50.140">
    <property type="match status" value="1"/>
</dbReference>
<dbReference type="AlphaFoldDB" id="A0A0S2W655"/>
<dbReference type="SUPFAM" id="SSF56712">
    <property type="entry name" value="Prokaryotic type I DNA topoisomerase"/>
    <property type="match status" value="1"/>
</dbReference>
<dbReference type="GO" id="GO:0006265">
    <property type="term" value="P:DNA topological change"/>
    <property type="evidence" value="ECO:0007669"/>
    <property type="project" value="UniProtKB-UniRule"/>
</dbReference>
<dbReference type="CDD" id="cd00186">
    <property type="entry name" value="TOP1Ac"/>
    <property type="match status" value="1"/>
</dbReference>
<feature type="region of interest" description="Interaction with DNA" evidence="8">
    <location>
        <begin position="187"/>
        <end position="192"/>
    </location>
</feature>
<feature type="site" description="Interaction with DNA" evidence="8">
    <location>
        <position position="168"/>
    </location>
</feature>